<dbReference type="PROSITE" id="PS50297">
    <property type="entry name" value="ANK_REP_REGION"/>
    <property type="match status" value="1"/>
</dbReference>
<evidence type="ECO:0000256" key="1">
    <source>
        <dbReference type="ARBA" id="ARBA00022737"/>
    </source>
</evidence>
<sequence>MQPSMAQLYSNHLTAAAAIGDLAEIRYLIDQGAEISARGDDEVTPLMGAAMAGNRDVVTLLLDEGANVKIRDVHGQTVIKLALDHGQSHIAQALADRYPDMVITDPRLRKGEAWLRAQFCSITNHVKDDSSKPNTALVERLISGNLGPVENRNASDVYWEHIGLCLIGNRPLDIKRNYSKNLRQCRMGTFNRFFEGHNGIRQSIELLHSKLPTTQYDIVETVVRQTNITDGWVTERWGYYDPENQIQVTDGIDTFLIENSKIVVKWANYTVEDKLDDPQSVYEKIGFRPSRDDS</sequence>
<dbReference type="PANTHER" id="PTHR24171:SF9">
    <property type="entry name" value="ANKYRIN REPEAT DOMAIN-CONTAINING PROTEIN 39"/>
    <property type="match status" value="1"/>
</dbReference>
<comment type="caution">
    <text evidence="3">The sequence shown here is derived from an EMBL/GenBank/DDBJ whole genome shotgun (WGS) entry which is preliminary data.</text>
</comment>
<dbReference type="EMBL" id="WIQW01000014">
    <property type="protein sequence ID" value="KAF3105471.1"/>
    <property type="molecule type" value="Genomic_DNA"/>
</dbReference>
<dbReference type="Gene3D" id="1.25.40.20">
    <property type="entry name" value="Ankyrin repeat-containing domain"/>
    <property type="match status" value="1"/>
</dbReference>
<evidence type="ECO:0000256" key="2">
    <source>
        <dbReference type="ARBA" id="ARBA00023043"/>
    </source>
</evidence>
<name>A0A7C8NBD5_ORBOL</name>
<protein>
    <submittedName>
        <fullName evidence="3">Uncharacterized protein</fullName>
    </submittedName>
</protein>
<dbReference type="SUPFAM" id="SSF54427">
    <property type="entry name" value="NTF2-like"/>
    <property type="match status" value="1"/>
</dbReference>
<proteinExistence type="predicted"/>
<keyword evidence="2" id="KW-0040">ANK repeat</keyword>
<dbReference type="SUPFAM" id="SSF48403">
    <property type="entry name" value="Ankyrin repeat"/>
    <property type="match status" value="1"/>
</dbReference>
<reference evidence="3 4" key="1">
    <citation type="submission" date="2019-06" db="EMBL/GenBank/DDBJ databases">
        <authorList>
            <person name="Palmer J.M."/>
        </authorList>
    </citation>
    <scope>NUCLEOTIDE SEQUENCE [LARGE SCALE GENOMIC DNA]</scope>
    <source>
        <strain evidence="3 4">TWF102</strain>
    </source>
</reference>
<keyword evidence="1" id="KW-0677">Repeat</keyword>
<gene>
    <name evidence="3" type="ORF">TWF102_002382</name>
</gene>
<dbReference type="OrthoDB" id="341259at2759"/>
<dbReference type="InterPro" id="IPR002110">
    <property type="entry name" value="Ankyrin_rpt"/>
</dbReference>
<dbReference type="PANTHER" id="PTHR24171">
    <property type="entry name" value="ANKYRIN REPEAT DOMAIN-CONTAINING PROTEIN 39-RELATED"/>
    <property type="match status" value="1"/>
</dbReference>
<evidence type="ECO:0000313" key="4">
    <source>
        <dbReference type="Proteomes" id="UP000475325"/>
    </source>
</evidence>
<evidence type="ECO:0000313" key="3">
    <source>
        <dbReference type="EMBL" id="KAF3105471.1"/>
    </source>
</evidence>
<dbReference type="InterPro" id="IPR036770">
    <property type="entry name" value="Ankyrin_rpt-contain_sf"/>
</dbReference>
<organism evidence="3 4">
    <name type="scientific">Orbilia oligospora</name>
    <name type="common">Nematode-trapping fungus</name>
    <name type="synonym">Arthrobotrys oligospora</name>
    <dbReference type="NCBI Taxonomy" id="2813651"/>
    <lineage>
        <taxon>Eukaryota</taxon>
        <taxon>Fungi</taxon>
        <taxon>Dikarya</taxon>
        <taxon>Ascomycota</taxon>
        <taxon>Pezizomycotina</taxon>
        <taxon>Orbiliomycetes</taxon>
        <taxon>Orbiliales</taxon>
        <taxon>Orbiliaceae</taxon>
        <taxon>Orbilia</taxon>
    </lineage>
</organism>
<dbReference type="Pfam" id="PF12796">
    <property type="entry name" value="Ank_2"/>
    <property type="match status" value="1"/>
</dbReference>
<accession>A0A7C8NBD5</accession>
<dbReference type="AlphaFoldDB" id="A0A7C8NBD5"/>
<dbReference type="PROSITE" id="PS50088">
    <property type="entry name" value="ANK_REPEAT"/>
    <property type="match status" value="1"/>
</dbReference>
<dbReference type="Proteomes" id="UP000475325">
    <property type="component" value="Unassembled WGS sequence"/>
</dbReference>
<dbReference type="SMART" id="SM00248">
    <property type="entry name" value="ANK"/>
    <property type="match status" value="3"/>
</dbReference>
<dbReference type="InterPro" id="IPR032710">
    <property type="entry name" value="NTF2-like_dom_sf"/>
</dbReference>